<keyword evidence="3" id="KW-1185">Reference proteome</keyword>
<sequence>MSGESPHLGVVLARFWHDSEAWTTPGPCWGVIWAWFGAWPIVGSNEPINITQESVASARNTKQKLSQINEGNETRMSHSETRMFDSFDIVSLGKEDSCNVVVDDPVVMPSQPPHIEKE</sequence>
<evidence type="ECO:0000313" key="2">
    <source>
        <dbReference type="EMBL" id="MED6131680.1"/>
    </source>
</evidence>
<dbReference type="EMBL" id="JASCZI010060444">
    <property type="protein sequence ID" value="MED6131680.1"/>
    <property type="molecule type" value="Genomic_DNA"/>
</dbReference>
<evidence type="ECO:0000313" key="3">
    <source>
        <dbReference type="Proteomes" id="UP001341840"/>
    </source>
</evidence>
<feature type="region of interest" description="Disordered" evidence="1">
    <location>
        <begin position="55"/>
        <end position="79"/>
    </location>
</feature>
<proteinExistence type="predicted"/>
<comment type="caution">
    <text evidence="2">The sequence shown here is derived from an EMBL/GenBank/DDBJ whole genome shotgun (WGS) entry which is preliminary data.</text>
</comment>
<reference evidence="2 3" key="1">
    <citation type="journal article" date="2023" name="Plants (Basel)">
        <title>Bridging the Gap: Combining Genomics and Transcriptomics Approaches to Understand Stylosanthes scabra, an Orphan Legume from the Brazilian Caatinga.</title>
        <authorList>
            <person name="Ferreira-Neto J.R.C."/>
            <person name="da Silva M.D."/>
            <person name="Binneck E."/>
            <person name="de Melo N.F."/>
            <person name="da Silva R.H."/>
            <person name="de Melo A.L.T.M."/>
            <person name="Pandolfi V."/>
            <person name="Bustamante F.O."/>
            <person name="Brasileiro-Vidal A.C."/>
            <person name="Benko-Iseppon A.M."/>
        </authorList>
    </citation>
    <scope>NUCLEOTIDE SEQUENCE [LARGE SCALE GENOMIC DNA]</scope>
    <source>
        <tissue evidence="2">Leaves</tissue>
    </source>
</reference>
<organism evidence="2 3">
    <name type="scientific">Stylosanthes scabra</name>
    <dbReference type="NCBI Taxonomy" id="79078"/>
    <lineage>
        <taxon>Eukaryota</taxon>
        <taxon>Viridiplantae</taxon>
        <taxon>Streptophyta</taxon>
        <taxon>Embryophyta</taxon>
        <taxon>Tracheophyta</taxon>
        <taxon>Spermatophyta</taxon>
        <taxon>Magnoliopsida</taxon>
        <taxon>eudicotyledons</taxon>
        <taxon>Gunneridae</taxon>
        <taxon>Pentapetalae</taxon>
        <taxon>rosids</taxon>
        <taxon>fabids</taxon>
        <taxon>Fabales</taxon>
        <taxon>Fabaceae</taxon>
        <taxon>Papilionoideae</taxon>
        <taxon>50 kb inversion clade</taxon>
        <taxon>dalbergioids sensu lato</taxon>
        <taxon>Dalbergieae</taxon>
        <taxon>Pterocarpus clade</taxon>
        <taxon>Stylosanthes</taxon>
    </lineage>
</organism>
<name>A0ABU6S5J0_9FABA</name>
<gene>
    <name evidence="2" type="ORF">PIB30_011833</name>
</gene>
<protein>
    <submittedName>
        <fullName evidence="2">Uncharacterized protein</fullName>
    </submittedName>
</protein>
<accession>A0ABU6S5J0</accession>
<evidence type="ECO:0000256" key="1">
    <source>
        <dbReference type="SAM" id="MobiDB-lite"/>
    </source>
</evidence>
<feature type="compositionally biased region" description="Polar residues" evidence="1">
    <location>
        <begin position="55"/>
        <end position="71"/>
    </location>
</feature>
<dbReference type="Proteomes" id="UP001341840">
    <property type="component" value="Unassembled WGS sequence"/>
</dbReference>